<dbReference type="OrthoDB" id="24670at2759"/>
<keyword evidence="1" id="KW-0853">WD repeat</keyword>
<sequence length="332" mass="36349">MAMQVSFLQSAQLPWQPYSMCFSSSFSIENRLAISSFSKSSNNWLKIIRIVGPSAINESVIPVSFPQVSMCFSPVGSHSNSDLLITAADTVKLWQTNLEGIQNISTINVNAGIDPITCLDWSIFEESLSICGSTDGTISALDLGSSEVVSRIVAHDHPIFDISFCGSTPSFVTAGFEGSIRFFDLRDLQSSFIFYQTAMPILRVSVSSIDTNKIASFAANSKNIVVVDARNPGIPLNVLKCSEKLTSIRWSQLSPNIVHSTDATGNILETNIEEESLLVEPTTLYSSNEIIQTFVTGQGICAISGKDRVDLLSFSRKQRRHIITEEELGQLF</sequence>
<evidence type="ECO:0000313" key="4">
    <source>
        <dbReference type="Proteomes" id="UP000179807"/>
    </source>
</evidence>
<dbReference type="InterPro" id="IPR015943">
    <property type="entry name" value="WD40/YVTN_repeat-like_dom_sf"/>
</dbReference>
<dbReference type="Gene3D" id="2.130.10.10">
    <property type="entry name" value="YVTN repeat-like/Quinoprotein amine dehydrogenase"/>
    <property type="match status" value="1"/>
</dbReference>
<dbReference type="VEuPathDB" id="TrichDB:TRFO_08647"/>
<dbReference type="EMBL" id="MLAK01001026">
    <property type="protein sequence ID" value="OHS99073.1"/>
    <property type="molecule type" value="Genomic_DNA"/>
</dbReference>
<name>A0A1J4JKD3_9EUKA</name>
<organism evidence="3 4">
    <name type="scientific">Tritrichomonas foetus</name>
    <dbReference type="NCBI Taxonomy" id="1144522"/>
    <lineage>
        <taxon>Eukaryota</taxon>
        <taxon>Metamonada</taxon>
        <taxon>Parabasalia</taxon>
        <taxon>Tritrichomonadida</taxon>
        <taxon>Tritrichomonadidae</taxon>
        <taxon>Tritrichomonas</taxon>
    </lineage>
</organism>
<dbReference type="SUPFAM" id="SSF50978">
    <property type="entry name" value="WD40 repeat-like"/>
    <property type="match status" value="1"/>
</dbReference>
<dbReference type="Proteomes" id="UP000179807">
    <property type="component" value="Unassembled WGS sequence"/>
</dbReference>
<accession>A0A1J4JKD3</accession>
<dbReference type="SMART" id="SM00320">
    <property type="entry name" value="WD40"/>
    <property type="match status" value="2"/>
</dbReference>
<dbReference type="PANTHER" id="PTHR19919">
    <property type="entry name" value="WD REPEAT CONTAINING PROTEIN"/>
    <property type="match status" value="1"/>
</dbReference>
<dbReference type="AlphaFoldDB" id="A0A1J4JKD3"/>
<gene>
    <name evidence="3" type="primary">TTG1</name>
    <name evidence="3" type="ORF">TRFO_08647</name>
</gene>
<evidence type="ECO:0000256" key="2">
    <source>
        <dbReference type="ARBA" id="ARBA00022737"/>
    </source>
</evidence>
<comment type="caution">
    <text evidence="3">The sequence shown here is derived from an EMBL/GenBank/DDBJ whole genome shotgun (WGS) entry which is preliminary data.</text>
</comment>
<dbReference type="InterPro" id="IPR045159">
    <property type="entry name" value="DCAF7-like"/>
</dbReference>
<keyword evidence="4" id="KW-1185">Reference proteome</keyword>
<dbReference type="GeneID" id="94829122"/>
<dbReference type="InterPro" id="IPR036322">
    <property type="entry name" value="WD40_repeat_dom_sf"/>
</dbReference>
<protein>
    <submittedName>
        <fullName evidence="3">Protein TRANSPARENT TESTA GLABRA 1</fullName>
    </submittedName>
</protein>
<reference evidence="3" key="1">
    <citation type="submission" date="2016-10" db="EMBL/GenBank/DDBJ databases">
        <authorList>
            <person name="Benchimol M."/>
            <person name="Almeida L.G."/>
            <person name="Vasconcelos A.T."/>
            <person name="Perreira-Neves A."/>
            <person name="Rosa I.A."/>
            <person name="Tasca T."/>
            <person name="Bogo M.R."/>
            <person name="de Souza W."/>
        </authorList>
    </citation>
    <scope>NUCLEOTIDE SEQUENCE [LARGE SCALE GENOMIC DNA]</scope>
    <source>
        <strain evidence="3">K</strain>
    </source>
</reference>
<dbReference type="InterPro" id="IPR001680">
    <property type="entry name" value="WD40_rpt"/>
</dbReference>
<dbReference type="RefSeq" id="XP_068352210.1">
    <property type="nucleotide sequence ID" value="XM_068494418.1"/>
</dbReference>
<evidence type="ECO:0000313" key="3">
    <source>
        <dbReference type="EMBL" id="OHS99073.1"/>
    </source>
</evidence>
<evidence type="ECO:0000256" key="1">
    <source>
        <dbReference type="ARBA" id="ARBA00022574"/>
    </source>
</evidence>
<proteinExistence type="predicted"/>
<keyword evidence="2" id="KW-0677">Repeat</keyword>